<dbReference type="PANTHER" id="PTHR30353:SF0">
    <property type="entry name" value="TRANSMEMBRANE PROTEIN"/>
    <property type="match status" value="1"/>
</dbReference>
<keyword evidence="6 7" id="KW-0472">Membrane</keyword>
<dbReference type="Pfam" id="PF09335">
    <property type="entry name" value="VTT_dom"/>
    <property type="match status" value="1"/>
</dbReference>
<accession>A0AAJ1VMP9</accession>
<dbReference type="Proteomes" id="UP000286907">
    <property type="component" value="Chromosome"/>
</dbReference>
<reference evidence="9" key="2">
    <citation type="submission" date="2019-01" db="EMBL/GenBank/DDBJ databases">
        <title>Oenococcus sicerae UCMA17102.</title>
        <authorList>
            <person name="Cousin F.J."/>
            <person name="Le Guellec R."/>
            <person name="Cretenet M."/>
        </authorList>
    </citation>
    <scope>NUCLEOTIDE SEQUENCE</scope>
    <source>
        <strain evidence="9">UCMA17102</strain>
    </source>
</reference>
<reference evidence="10 11" key="1">
    <citation type="journal article" date="2019" name="Syst. Appl. Microbiol.">
        <title>Oenococcus sicerae sp. nov., isolated from French cider.</title>
        <authorList>
            <person name="Cousin F.J."/>
            <person name="Le Guellec R."/>
            <person name="Chagnot C."/>
            <person name="Goux D."/>
            <person name="Dalmasso M."/>
            <person name="Laplace J.M."/>
            <person name="Cretenet M."/>
        </authorList>
    </citation>
    <scope>NUCLEOTIDE SEQUENCE [LARGE SCALE GENOMIC DNA]</scope>
    <source>
        <strain evidence="10 11">UCMA 15228</strain>
    </source>
</reference>
<dbReference type="InterPro" id="IPR032816">
    <property type="entry name" value="VTT_dom"/>
</dbReference>
<keyword evidence="4 7" id="KW-0812">Transmembrane</keyword>
<evidence type="ECO:0000313" key="11">
    <source>
        <dbReference type="Proteomes" id="UP000286907"/>
    </source>
</evidence>
<feature type="transmembrane region" description="Helical" evidence="7">
    <location>
        <begin position="66"/>
        <end position="89"/>
    </location>
</feature>
<feature type="transmembrane region" description="Helical" evidence="7">
    <location>
        <begin position="185"/>
        <end position="205"/>
    </location>
</feature>
<keyword evidence="5 7" id="KW-1133">Transmembrane helix</keyword>
<dbReference type="AlphaFoldDB" id="A0AAJ1VMP9"/>
<evidence type="ECO:0000256" key="2">
    <source>
        <dbReference type="ARBA" id="ARBA00010792"/>
    </source>
</evidence>
<feature type="transmembrane region" description="Helical" evidence="7">
    <location>
        <begin position="24"/>
        <end position="46"/>
    </location>
</feature>
<feature type="domain" description="VTT" evidence="8">
    <location>
        <begin position="46"/>
        <end position="173"/>
    </location>
</feature>
<keyword evidence="3 7" id="KW-1003">Cell membrane</keyword>
<organism evidence="9 12">
    <name type="scientific">Oenococcus sicerae</name>
    <dbReference type="NCBI Taxonomy" id="2203724"/>
    <lineage>
        <taxon>Bacteria</taxon>
        <taxon>Bacillati</taxon>
        <taxon>Bacillota</taxon>
        <taxon>Bacilli</taxon>
        <taxon>Lactobacillales</taxon>
        <taxon>Lactobacillaceae</taxon>
        <taxon>Oenococcus</taxon>
    </lineage>
</organism>
<comment type="similarity">
    <text evidence="2 7">Belongs to the DedA family.</text>
</comment>
<evidence type="ECO:0000256" key="4">
    <source>
        <dbReference type="ARBA" id="ARBA00022692"/>
    </source>
</evidence>
<evidence type="ECO:0000256" key="3">
    <source>
        <dbReference type="ARBA" id="ARBA00022475"/>
    </source>
</evidence>
<feature type="transmembrane region" description="Helical" evidence="7">
    <location>
        <begin position="153"/>
        <end position="173"/>
    </location>
</feature>
<keyword evidence="11" id="KW-1185">Reference proteome</keyword>
<dbReference type="RefSeq" id="WP_128684906.1">
    <property type="nucleotide sequence ID" value="NZ_CP029684.2"/>
</dbReference>
<proteinExistence type="inferred from homology"/>
<comment type="subcellular location">
    <subcellularLocation>
        <location evidence="1 7">Cell membrane</location>
        <topology evidence="1 7">Multi-pass membrane protein</topology>
    </subcellularLocation>
</comment>
<evidence type="ECO:0000256" key="6">
    <source>
        <dbReference type="ARBA" id="ARBA00023136"/>
    </source>
</evidence>
<evidence type="ECO:0000313" key="9">
    <source>
        <dbReference type="EMBL" id="MDN6900818.1"/>
    </source>
</evidence>
<name>A0AAJ1VMP9_9LACO</name>
<evidence type="ECO:0000256" key="1">
    <source>
        <dbReference type="ARBA" id="ARBA00004651"/>
    </source>
</evidence>
<evidence type="ECO:0000259" key="8">
    <source>
        <dbReference type="Pfam" id="PF09335"/>
    </source>
</evidence>
<gene>
    <name evidence="10" type="ORF">DLJ48_00440</name>
    <name evidence="9" type="ORF">EVC35_07455</name>
</gene>
<dbReference type="EMBL" id="CP029684">
    <property type="protein sequence ID" value="QAS70580.1"/>
    <property type="molecule type" value="Genomic_DNA"/>
</dbReference>
<dbReference type="Proteomes" id="UP001167919">
    <property type="component" value="Unassembled WGS sequence"/>
</dbReference>
<reference evidence="10" key="3">
    <citation type="submission" date="2020-01" db="EMBL/GenBank/DDBJ databases">
        <authorList>
            <person name="Cousin F.J."/>
            <person name="Le Guellec R."/>
            <person name="Cretenet M."/>
        </authorList>
    </citation>
    <scope>NUCLEOTIDE SEQUENCE</scope>
    <source>
        <strain evidence="10">UCMA 15228</strain>
    </source>
</reference>
<dbReference type="GO" id="GO:0005886">
    <property type="term" value="C:plasma membrane"/>
    <property type="evidence" value="ECO:0007669"/>
    <property type="project" value="UniProtKB-SubCell"/>
</dbReference>
<protein>
    <submittedName>
        <fullName evidence="9">Cytochrome O ubiquinol oxidase</fullName>
    </submittedName>
</protein>
<evidence type="ECO:0000256" key="5">
    <source>
        <dbReference type="ARBA" id="ARBA00022989"/>
    </source>
</evidence>
<dbReference type="EMBL" id="SDWY01000004">
    <property type="protein sequence ID" value="MDN6900818.1"/>
    <property type="molecule type" value="Genomic_DNA"/>
</dbReference>
<sequence length="214" mass="24165">MQFLIDFILHIDVHLANLVNSFGLWSYALMFLIILIETGVVVLPFLPGDSLLFAAGALSANANNILDAWILWIGFFIVSLIGDSLNYFIGRTIGQKLLNTKIGHFIKPEQIKETEKFYEKHGAIAIILARYMPIIRTLAPFVAATSNFPYLRFFKYSLIGTFSWASIAVWAGYFFGNIPFVRKHFTMIILAIIIVTILPAVIGFIKTRTKKTKN</sequence>
<dbReference type="InterPro" id="IPR032818">
    <property type="entry name" value="DedA-like"/>
</dbReference>
<dbReference type="PANTHER" id="PTHR30353">
    <property type="entry name" value="INNER MEMBRANE PROTEIN DEDA-RELATED"/>
    <property type="match status" value="1"/>
</dbReference>
<evidence type="ECO:0000313" key="12">
    <source>
        <dbReference type="Proteomes" id="UP001167919"/>
    </source>
</evidence>
<evidence type="ECO:0000256" key="7">
    <source>
        <dbReference type="RuleBase" id="RU367016"/>
    </source>
</evidence>
<evidence type="ECO:0000313" key="10">
    <source>
        <dbReference type="EMBL" id="QAS70580.1"/>
    </source>
</evidence>